<name>A0ABT1ZNG8_9BURK</name>
<comment type="caution">
    <text evidence="7">The sequence shown here is derived from an EMBL/GenBank/DDBJ whole genome shotgun (WGS) entry which is preliminary data.</text>
</comment>
<evidence type="ECO:0000256" key="1">
    <source>
        <dbReference type="ARBA" id="ARBA00012528"/>
    </source>
</evidence>
<feature type="transmembrane region" description="Helical" evidence="4">
    <location>
        <begin position="427"/>
        <end position="447"/>
    </location>
</feature>
<dbReference type="Proteomes" id="UP001204151">
    <property type="component" value="Unassembled WGS sequence"/>
</dbReference>
<evidence type="ECO:0000313" key="7">
    <source>
        <dbReference type="EMBL" id="MCS0581458.1"/>
    </source>
</evidence>
<protein>
    <recommendedName>
        <fullName evidence="1">diguanylate cyclase</fullName>
        <ecNumber evidence="1">2.7.7.65</ecNumber>
    </recommendedName>
</protein>
<accession>A0ABT1ZNG8</accession>
<dbReference type="EMBL" id="JANUGW010000004">
    <property type="protein sequence ID" value="MCS0581458.1"/>
    <property type="molecule type" value="Genomic_DNA"/>
</dbReference>
<dbReference type="PROSITE" id="PS50887">
    <property type="entry name" value="GGDEF"/>
    <property type="match status" value="1"/>
</dbReference>
<dbReference type="InterPro" id="IPR050469">
    <property type="entry name" value="Diguanylate_Cyclase"/>
</dbReference>
<evidence type="ECO:0000259" key="6">
    <source>
        <dbReference type="PROSITE" id="PS50887"/>
    </source>
</evidence>
<dbReference type="SMART" id="SM00267">
    <property type="entry name" value="GGDEF"/>
    <property type="match status" value="1"/>
</dbReference>
<keyword evidence="4" id="KW-0812">Transmembrane</keyword>
<dbReference type="InterPro" id="IPR011990">
    <property type="entry name" value="TPR-like_helical_dom_sf"/>
</dbReference>
<dbReference type="InterPro" id="IPR043128">
    <property type="entry name" value="Rev_trsase/Diguanyl_cyclase"/>
</dbReference>
<dbReference type="SUPFAM" id="SSF48452">
    <property type="entry name" value="TPR-like"/>
    <property type="match status" value="2"/>
</dbReference>
<sequence>MSFLSRLLCSLVVAATIAAAHAAQPDADVRAEAERILKQSKDSPAKALDQLEALRQRLGPGGSYEEQQKLLRTEVSLKEDLGRLEDAYALERTSLQLALAHGDAAGAALARLGAVRELLDAHRLEEAQALLDKTVAQAPANVTVLFRVSVERVHGDILNLRARFDEALAAYLRGLRLLQGLPGEGGRRAALYGRIAQVYINTDNPAQALDSADQGLAEKNMPLWPLASLQFTRGRALIKLARDAECLDAYEKALATAMRAGLLQMEASIRGNIADYYLMRHDYVRAEAASRLALVVSEKVNEPNVVMMARANLGFALMGQGKIAEGSPYVDGVIAHMRKGKLMADLEALLDEKGRMLEQAGQYQRALETVREQQSLQQQSARKARDRAIAALQEEFDAKRRSQQIVLLERENKLKDAELSNRRTVQLATTFAAMLTVLAGAVVYVMYRRAARSNAQLTELNVQLEFRSTHDALTGLHNRRSLTSRMTGRAADGKTDRRSHAEGIDCFVLLDIDHFKSINDRWGHGAGDAVLVEVAGRLAAAVRESDMVVRWGGEEFMIHAPGMDPDCVAGMAGRILETVGAQPVDVGGCAIPVTLSAGIVALPPAADAAFDWQCAVRLADWALYQGKTQGRNQARIVTHLHAPAASVMAALESDAARAQALLALDCVHGPRQDQERPAPAAPRDAGGAAGALPALAPT</sequence>
<reference evidence="7 8" key="1">
    <citation type="submission" date="2022-08" db="EMBL/GenBank/DDBJ databases">
        <title>Reclassification of Massilia species as members of the genera Telluria, Duganella, Pseudoduganella, Mokoshia gen. nov. and Zemynaea gen. nov. using orthogonal and non-orthogonal genome-based approaches.</title>
        <authorList>
            <person name="Bowman J.P."/>
        </authorList>
    </citation>
    <scope>NUCLEOTIDE SEQUENCE [LARGE SCALE GENOMIC DNA]</scope>
    <source>
        <strain evidence="7 8">JCM 31316</strain>
    </source>
</reference>
<dbReference type="CDD" id="cd01949">
    <property type="entry name" value="GGDEF"/>
    <property type="match status" value="1"/>
</dbReference>
<dbReference type="NCBIfam" id="TIGR00254">
    <property type="entry name" value="GGDEF"/>
    <property type="match status" value="1"/>
</dbReference>
<gene>
    <name evidence="7" type="ORF">NX784_07635</name>
</gene>
<dbReference type="InterPro" id="IPR029787">
    <property type="entry name" value="Nucleotide_cyclase"/>
</dbReference>
<keyword evidence="8" id="KW-1185">Reference proteome</keyword>
<dbReference type="PANTHER" id="PTHR45138:SF9">
    <property type="entry name" value="DIGUANYLATE CYCLASE DGCM-RELATED"/>
    <property type="match status" value="1"/>
</dbReference>
<keyword evidence="5" id="KW-0732">Signal</keyword>
<dbReference type="EC" id="2.7.7.65" evidence="1"/>
<feature type="domain" description="GGDEF" evidence="6">
    <location>
        <begin position="503"/>
        <end position="639"/>
    </location>
</feature>
<dbReference type="RefSeq" id="WP_258816056.1">
    <property type="nucleotide sequence ID" value="NZ_JANUGW010000004.1"/>
</dbReference>
<evidence type="ECO:0000256" key="4">
    <source>
        <dbReference type="SAM" id="Phobius"/>
    </source>
</evidence>
<comment type="catalytic activity">
    <reaction evidence="2">
        <text>2 GTP = 3',3'-c-di-GMP + 2 diphosphate</text>
        <dbReference type="Rhea" id="RHEA:24898"/>
        <dbReference type="ChEBI" id="CHEBI:33019"/>
        <dbReference type="ChEBI" id="CHEBI:37565"/>
        <dbReference type="ChEBI" id="CHEBI:58805"/>
        <dbReference type="EC" id="2.7.7.65"/>
    </reaction>
</comment>
<feature type="signal peptide" evidence="5">
    <location>
        <begin position="1"/>
        <end position="22"/>
    </location>
</feature>
<evidence type="ECO:0000256" key="3">
    <source>
        <dbReference type="SAM" id="MobiDB-lite"/>
    </source>
</evidence>
<dbReference type="InterPro" id="IPR019734">
    <property type="entry name" value="TPR_rpt"/>
</dbReference>
<feature type="chain" id="PRO_5047254426" description="diguanylate cyclase" evidence="5">
    <location>
        <begin position="23"/>
        <end position="698"/>
    </location>
</feature>
<dbReference type="Pfam" id="PF00990">
    <property type="entry name" value="GGDEF"/>
    <property type="match status" value="1"/>
</dbReference>
<evidence type="ECO:0000256" key="2">
    <source>
        <dbReference type="ARBA" id="ARBA00034247"/>
    </source>
</evidence>
<dbReference type="SUPFAM" id="SSF55073">
    <property type="entry name" value="Nucleotide cyclase"/>
    <property type="match status" value="1"/>
</dbReference>
<dbReference type="Gene3D" id="3.30.70.270">
    <property type="match status" value="1"/>
</dbReference>
<dbReference type="PANTHER" id="PTHR45138">
    <property type="entry name" value="REGULATORY COMPONENTS OF SENSORY TRANSDUCTION SYSTEM"/>
    <property type="match status" value="1"/>
</dbReference>
<dbReference type="SMART" id="SM00028">
    <property type="entry name" value="TPR"/>
    <property type="match status" value="5"/>
</dbReference>
<proteinExistence type="predicted"/>
<keyword evidence="4" id="KW-0472">Membrane</keyword>
<evidence type="ECO:0000313" key="8">
    <source>
        <dbReference type="Proteomes" id="UP001204151"/>
    </source>
</evidence>
<feature type="region of interest" description="Disordered" evidence="3">
    <location>
        <begin position="670"/>
        <end position="698"/>
    </location>
</feature>
<dbReference type="Gene3D" id="1.25.40.10">
    <property type="entry name" value="Tetratricopeptide repeat domain"/>
    <property type="match status" value="2"/>
</dbReference>
<feature type="compositionally biased region" description="Low complexity" evidence="3">
    <location>
        <begin position="677"/>
        <end position="698"/>
    </location>
</feature>
<evidence type="ECO:0000256" key="5">
    <source>
        <dbReference type="SAM" id="SignalP"/>
    </source>
</evidence>
<keyword evidence="4" id="KW-1133">Transmembrane helix</keyword>
<dbReference type="InterPro" id="IPR000160">
    <property type="entry name" value="GGDEF_dom"/>
</dbReference>
<organism evidence="7 8">
    <name type="scientific">Massilia pinisoli</name>
    <dbReference type="NCBI Taxonomy" id="1772194"/>
    <lineage>
        <taxon>Bacteria</taxon>
        <taxon>Pseudomonadati</taxon>
        <taxon>Pseudomonadota</taxon>
        <taxon>Betaproteobacteria</taxon>
        <taxon>Burkholderiales</taxon>
        <taxon>Oxalobacteraceae</taxon>
        <taxon>Telluria group</taxon>
        <taxon>Massilia</taxon>
    </lineage>
</organism>